<comment type="caution">
    <text evidence="3">The sequence shown here is derived from an EMBL/GenBank/DDBJ whole genome shotgun (WGS) entry which is preliminary data.</text>
</comment>
<proteinExistence type="predicted"/>
<sequence length="405" mass="44945">MRPQLTKTIEITQFVDLADIEPMLFEKPYYLEPEKRGRKAYVLLRETLRQTGKAGIARVVIRTREYLVAMFVRDDAIILEVMRFPEELRPPSKLDLPASDDAQLQPSAKELDLAKHLVENMTEEWDPAMRHDEYQAALLAYVEHKVASGATAAVKGGERDRDGSVTANNTIELAAYLEKSLLEKKPSKVTAKRTAAEKAGNKSCGEKGRQEVGLIMNDHDYERANEEDRLHFIQCAGKWFDCRDLAEVLSHQEQSRRMKWQPSRPQVFEHTCKGSDRRCYPATNTAPSMMISTAGDNLIAGESSSVLPQAPAPSSLLACLQAAEDQVESRFELAVGVWREELLEDRGRARIGSGGSSEFGQVPALGGAQLLDLPQAIGSHVEPKCLIGHGLSHGSEPCLGQRRKG</sequence>
<keyword evidence="4" id="KW-1185">Reference proteome</keyword>
<protein>
    <recommendedName>
        <fullName evidence="2">Ku domain-containing protein</fullName>
    </recommendedName>
</protein>
<reference evidence="3 4" key="1">
    <citation type="submission" date="2022-10" db="EMBL/GenBank/DDBJ databases">
        <title>Luteolibacter arcticus strain CCTCC AB 2014275, whole genome shotgun sequencing project.</title>
        <authorList>
            <person name="Zhao G."/>
            <person name="Shen L."/>
        </authorList>
    </citation>
    <scope>NUCLEOTIDE SEQUENCE [LARGE SCALE GENOMIC DNA]</scope>
    <source>
        <strain evidence="3 4">CCTCC AB 2014275</strain>
    </source>
</reference>
<dbReference type="InterPro" id="IPR006164">
    <property type="entry name" value="DNA_bd_Ku70/Ku80"/>
</dbReference>
<evidence type="ECO:0000313" key="3">
    <source>
        <dbReference type="EMBL" id="MCW1925736.1"/>
    </source>
</evidence>
<dbReference type="SUPFAM" id="SSF100939">
    <property type="entry name" value="SPOC domain-like"/>
    <property type="match status" value="1"/>
</dbReference>
<accession>A0ABT3GQI8</accession>
<dbReference type="PANTHER" id="PTHR41251:SF1">
    <property type="entry name" value="NON-HOMOLOGOUS END JOINING PROTEIN KU"/>
    <property type="match status" value="1"/>
</dbReference>
<name>A0ABT3GQI8_9BACT</name>
<dbReference type="Pfam" id="PF02735">
    <property type="entry name" value="Ku"/>
    <property type="match status" value="1"/>
</dbReference>
<evidence type="ECO:0000313" key="4">
    <source>
        <dbReference type="Proteomes" id="UP001320876"/>
    </source>
</evidence>
<dbReference type="InterPro" id="IPR016194">
    <property type="entry name" value="SPOC-like_C_dom_sf"/>
</dbReference>
<dbReference type="InterPro" id="IPR009187">
    <property type="entry name" value="Prok_Ku"/>
</dbReference>
<keyword evidence="1" id="KW-0238">DNA-binding</keyword>
<dbReference type="SMART" id="SM00559">
    <property type="entry name" value="Ku78"/>
    <property type="match status" value="1"/>
</dbReference>
<evidence type="ECO:0000256" key="1">
    <source>
        <dbReference type="ARBA" id="ARBA00023125"/>
    </source>
</evidence>
<dbReference type="Proteomes" id="UP001320876">
    <property type="component" value="Unassembled WGS sequence"/>
</dbReference>
<dbReference type="EMBL" id="JAPDDT010000016">
    <property type="protein sequence ID" value="MCW1925736.1"/>
    <property type="molecule type" value="Genomic_DNA"/>
</dbReference>
<organism evidence="3 4">
    <name type="scientific">Luteolibacter arcticus</name>
    <dbReference type="NCBI Taxonomy" id="1581411"/>
    <lineage>
        <taxon>Bacteria</taxon>
        <taxon>Pseudomonadati</taxon>
        <taxon>Verrucomicrobiota</taxon>
        <taxon>Verrucomicrobiia</taxon>
        <taxon>Verrucomicrobiales</taxon>
        <taxon>Verrucomicrobiaceae</taxon>
        <taxon>Luteolibacter</taxon>
    </lineage>
</organism>
<evidence type="ECO:0000259" key="2">
    <source>
        <dbReference type="SMART" id="SM00559"/>
    </source>
</evidence>
<dbReference type="PANTHER" id="PTHR41251">
    <property type="entry name" value="NON-HOMOLOGOUS END JOINING PROTEIN KU"/>
    <property type="match status" value="1"/>
</dbReference>
<feature type="domain" description="Ku" evidence="2">
    <location>
        <begin position="1"/>
        <end position="99"/>
    </location>
</feature>
<gene>
    <name evidence="3" type="ORF">OKA05_24475</name>
</gene>